<name>A0A437MH14_9PROT</name>
<dbReference type="Pfam" id="PF00857">
    <property type="entry name" value="Isochorismatase"/>
    <property type="match status" value="1"/>
</dbReference>
<protein>
    <submittedName>
        <fullName evidence="3">Cysteine hydrolase</fullName>
    </submittedName>
</protein>
<dbReference type="SUPFAM" id="SSF52499">
    <property type="entry name" value="Isochorismatase-like hydrolases"/>
    <property type="match status" value="1"/>
</dbReference>
<dbReference type="Proteomes" id="UP000282957">
    <property type="component" value="Unassembled WGS sequence"/>
</dbReference>
<reference evidence="3 4" key="1">
    <citation type="submission" date="2019-01" db="EMBL/GenBank/DDBJ databases">
        <authorList>
            <person name="Chen W.-M."/>
        </authorList>
    </citation>
    <scope>NUCLEOTIDE SEQUENCE [LARGE SCALE GENOMIC DNA]</scope>
    <source>
        <strain evidence="3 4">CCP-6</strain>
    </source>
</reference>
<evidence type="ECO:0000313" key="3">
    <source>
        <dbReference type="EMBL" id="RVT96944.1"/>
    </source>
</evidence>
<sequence length="263" mass="28531">MQCRQPAAGQPRAGAHRALHPHRRAGLRVMRHVIDIPPEIVARVVKRCGTPHPFATLDPARTALLVVDMQYGYISLEVGHSCVPTAAGIVPAINSLAATLRDAGGMVCWIQNASDEKSRIEWSVLEEQASPERRAARIRSISPGTPGHAFWDGLDIREGDEIVPKFRYSCFIRGASDLEDRLRARGIDTVLVTGTLTNVCCESTARDAMMLNFRTIMVSDANAAMTDAEHNASLINFYLSFGDVQSTAEVEAALKAGKAARAA</sequence>
<proteinExistence type="predicted"/>
<dbReference type="PANTHER" id="PTHR43540">
    <property type="entry name" value="PEROXYUREIDOACRYLATE/UREIDOACRYLATE AMIDOHYDROLASE-RELATED"/>
    <property type="match status" value="1"/>
</dbReference>
<dbReference type="InterPro" id="IPR000868">
    <property type="entry name" value="Isochorismatase-like_dom"/>
</dbReference>
<dbReference type="EMBL" id="SACL01000003">
    <property type="protein sequence ID" value="RVT96944.1"/>
    <property type="molecule type" value="Genomic_DNA"/>
</dbReference>
<comment type="caution">
    <text evidence="3">The sequence shown here is derived from an EMBL/GenBank/DDBJ whole genome shotgun (WGS) entry which is preliminary data.</text>
</comment>
<organism evidence="3 4">
    <name type="scientific">Rhodovarius crocodyli</name>
    <dbReference type="NCBI Taxonomy" id="1979269"/>
    <lineage>
        <taxon>Bacteria</taxon>
        <taxon>Pseudomonadati</taxon>
        <taxon>Pseudomonadota</taxon>
        <taxon>Alphaproteobacteria</taxon>
        <taxon>Acetobacterales</taxon>
        <taxon>Roseomonadaceae</taxon>
        <taxon>Rhodovarius</taxon>
    </lineage>
</organism>
<dbReference type="GO" id="GO:0016787">
    <property type="term" value="F:hydrolase activity"/>
    <property type="evidence" value="ECO:0007669"/>
    <property type="project" value="UniProtKB-KW"/>
</dbReference>
<evidence type="ECO:0000313" key="4">
    <source>
        <dbReference type="Proteomes" id="UP000282957"/>
    </source>
</evidence>
<keyword evidence="1 3" id="KW-0378">Hydrolase</keyword>
<dbReference type="CDD" id="cd00431">
    <property type="entry name" value="cysteine_hydrolases"/>
    <property type="match status" value="1"/>
</dbReference>
<accession>A0A437MH14</accession>
<dbReference type="InterPro" id="IPR036380">
    <property type="entry name" value="Isochorismatase-like_sf"/>
</dbReference>
<dbReference type="AlphaFoldDB" id="A0A437MH14"/>
<dbReference type="OrthoDB" id="8477867at2"/>
<dbReference type="PANTHER" id="PTHR43540:SF6">
    <property type="entry name" value="ISOCHORISMATASE-LIKE DOMAIN-CONTAINING PROTEIN"/>
    <property type="match status" value="1"/>
</dbReference>
<evidence type="ECO:0000256" key="1">
    <source>
        <dbReference type="ARBA" id="ARBA00022801"/>
    </source>
</evidence>
<evidence type="ECO:0000259" key="2">
    <source>
        <dbReference type="Pfam" id="PF00857"/>
    </source>
</evidence>
<dbReference type="InterPro" id="IPR050272">
    <property type="entry name" value="Isochorismatase-like_hydrls"/>
</dbReference>
<dbReference type="Gene3D" id="3.40.50.850">
    <property type="entry name" value="Isochorismatase-like"/>
    <property type="match status" value="1"/>
</dbReference>
<keyword evidence="4" id="KW-1185">Reference proteome</keyword>
<feature type="domain" description="Isochorismatase-like" evidence="2">
    <location>
        <begin position="62"/>
        <end position="249"/>
    </location>
</feature>
<gene>
    <name evidence="3" type="ORF">EOD42_11120</name>
</gene>